<dbReference type="InterPro" id="IPR036619">
    <property type="entry name" value="NinB_sf"/>
</dbReference>
<dbReference type="AlphaFoldDB" id="A0A0T9RP00"/>
<dbReference type="Proteomes" id="UP000045840">
    <property type="component" value="Unassembled WGS sequence"/>
</dbReference>
<gene>
    <name evidence="1" type="ORF">ERS008529_04802</name>
</gene>
<dbReference type="EMBL" id="CQAZ01000129">
    <property type="protein sequence ID" value="CNI74529.1"/>
    <property type="molecule type" value="Genomic_DNA"/>
</dbReference>
<proteinExistence type="predicted"/>
<organism evidence="1 2">
    <name type="scientific">Yersinia pekkanenii</name>
    <dbReference type="NCBI Taxonomy" id="1288385"/>
    <lineage>
        <taxon>Bacteria</taxon>
        <taxon>Pseudomonadati</taxon>
        <taxon>Pseudomonadota</taxon>
        <taxon>Gammaproteobacteria</taxon>
        <taxon>Enterobacterales</taxon>
        <taxon>Yersiniaceae</taxon>
        <taxon>Yersinia</taxon>
    </lineage>
</organism>
<sequence>MDKQKYLLLNESIRQNAIAAIRNTPLDLKSPKEVIIQEPKRSLPQNNKMWPLLNDIAEQVYWHGVKYSKEDWKDLITDLVAENNKQERRQAPGITGGYVRFGHRTSQMRKSEMVEIIEAAYWFGTEHNVKFGAIAQREVEWANRWGNTPCDKGKAA</sequence>
<dbReference type="Gene3D" id="1.10.3790.10">
    <property type="entry name" value="NinB"/>
    <property type="match status" value="1"/>
</dbReference>
<evidence type="ECO:0000313" key="1">
    <source>
        <dbReference type="EMBL" id="CNI74529.1"/>
    </source>
</evidence>
<name>A0A0T9RP00_9GAMM</name>
<protein>
    <submittedName>
        <fullName evidence="1">NinB-like phage protein</fullName>
    </submittedName>
</protein>
<reference evidence="2" key="1">
    <citation type="submission" date="2015-03" db="EMBL/GenBank/DDBJ databases">
        <authorList>
            <consortium name="Pathogen Informatics"/>
        </authorList>
    </citation>
    <scope>NUCLEOTIDE SEQUENCE [LARGE SCALE GENOMIC DNA]</scope>
    <source>
        <strain evidence="2">A125KOH2</strain>
    </source>
</reference>
<dbReference type="Pfam" id="PF05772">
    <property type="entry name" value="NinB"/>
    <property type="match status" value="1"/>
</dbReference>
<accession>A0A0T9RP00</accession>
<dbReference type="RefSeq" id="WP_049615526.1">
    <property type="nucleotide sequence ID" value="NZ_CQAZ01000129.1"/>
</dbReference>
<dbReference type="SUPFAM" id="SSF103370">
    <property type="entry name" value="NinB"/>
    <property type="match status" value="1"/>
</dbReference>
<evidence type="ECO:0000313" key="2">
    <source>
        <dbReference type="Proteomes" id="UP000045840"/>
    </source>
</evidence>
<dbReference type="InterPro" id="IPR008711">
    <property type="entry name" value="Recombinase_NinB"/>
</dbReference>